<dbReference type="RefSeq" id="WP_037437810.1">
    <property type="nucleotide sequence ID" value="NZ_JNFF01000006.1"/>
</dbReference>
<evidence type="ECO:0000313" key="1">
    <source>
        <dbReference type="EMBL" id="KEQ31709.1"/>
    </source>
</evidence>
<proteinExistence type="predicted"/>
<gene>
    <name evidence="1" type="ORF">N180_14520</name>
</gene>
<dbReference type="OrthoDB" id="8602450at2"/>
<dbReference type="AlphaFoldDB" id="A0A081PLY6"/>
<dbReference type="EMBL" id="JNFF01000006">
    <property type="protein sequence ID" value="KEQ31709.1"/>
    <property type="molecule type" value="Genomic_DNA"/>
</dbReference>
<dbReference type="eggNOG" id="ENOG5031TDH">
    <property type="taxonomic scope" value="Bacteria"/>
</dbReference>
<accession>A0A081PLY6</accession>
<protein>
    <submittedName>
        <fullName evidence="1">Uncharacterized protein</fullName>
    </submittedName>
</protein>
<dbReference type="Proteomes" id="UP000028007">
    <property type="component" value="Unassembled WGS sequence"/>
</dbReference>
<name>A0A081PLY6_9SPHI</name>
<organism evidence="1 2">
    <name type="scientific">Pedobacter antarcticus 4BY</name>
    <dbReference type="NCBI Taxonomy" id="1358423"/>
    <lineage>
        <taxon>Bacteria</taxon>
        <taxon>Pseudomonadati</taxon>
        <taxon>Bacteroidota</taxon>
        <taxon>Sphingobacteriia</taxon>
        <taxon>Sphingobacteriales</taxon>
        <taxon>Sphingobacteriaceae</taxon>
        <taxon>Pedobacter</taxon>
    </lineage>
</organism>
<sequence length="115" mass="14044">MIEPTLYFETVNRNSILIKAKKPFYDWINFVDPEFPVIPEDEGTIYLIKELQTKAKIENWLKRNFDQIFRNELNDFHTDEQDWPQTRTFKVFKEWFSYEISSMIVDMVDKPLEKQ</sequence>
<comment type="caution">
    <text evidence="1">The sequence shown here is derived from an EMBL/GenBank/DDBJ whole genome shotgun (WGS) entry which is preliminary data.</text>
</comment>
<keyword evidence="2" id="KW-1185">Reference proteome</keyword>
<evidence type="ECO:0000313" key="2">
    <source>
        <dbReference type="Proteomes" id="UP000028007"/>
    </source>
</evidence>
<reference evidence="1 2" key="1">
    <citation type="journal article" date="1992" name="Int. J. Syst. Bacteriol.">
        <title>Sphingobacterium antarcticus sp. nov. a Psychrotrophic Bacterium from the Soils of Schirmacher Oasis, Antarctica.</title>
        <authorList>
            <person name="Shivaji S."/>
            <person name="Ray M.K."/>
            <person name="Rao N.S."/>
            <person name="Saiserr L."/>
            <person name="Jagannadham M.V."/>
            <person name="Kumar G.S."/>
            <person name="Reddy G."/>
            <person name="Bhargava P.M."/>
        </authorList>
    </citation>
    <scope>NUCLEOTIDE SEQUENCE [LARGE SCALE GENOMIC DNA]</scope>
    <source>
        <strain evidence="1 2">4BY</strain>
    </source>
</reference>